<keyword evidence="10" id="KW-1185">Reference proteome</keyword>
<evidence type="ECO:0000256" key="7">
    <source>
        <dbReference type="RuleBase" id="RU363032"/>
    </source>
</evidence>
<comment type="similarity">
    <text evidence="7">Belongs to the binding-protein-dependent transport system permease family.</text>
</comment>
<dbReference type="EMBL" id="JACRSY010000006">
    <property type="protein sequence ID" value="MBC8578877.1"/>
    <property type="molecule type" value="Genomic_DNA"/>
</dbReference>
<feature type="transmembrane region" description="Helical" evidence="7">
    <location>
        <begin position="295"/>
        <end position="315"/>
    </location>
</feature>
<dbReference type="SUPFAM" id="SSF161098">
    <property type="entry name" value="MetI-like"/>
    <property type="match status" value="1"/>
</dbReference>
<feature type="transmembrane region" description="Helical" evidence="7">
    <location>
        <begin position="38"/>
        <end position="55"/>
    </location>
</feature>
<dbReference type="PANTHER" id="PTHR30193">
    <property type="entry name" value="ABC TRANSPORTER PERMEASE PROTEIN"/>
    <property type="match status" value="1"/>
</dbReference>
<keyword evidence="3" id="KW-1003">Cell membrane</keyword>
<evidence type="ECO:0000259" key="8">
    <source>
        <dbReference type="PROSITE" id="PS50928"/>
    </source>
</evidence>
<feature type="transmembrane region" description="Helical" evidence="7">
    <location>
        <begin position="100"/>
        <end position="123"/>
    </location>
</feature>
<protein>
    <submittedName>
        <fullName evidence="9">Sugar ABC transporter permease</fullName>
    </submittedName>
</protein>
<comment type="subcellular location">
    <subcellularLocation>
        <location evidence="1 7">Cell membrane</location>
        <topology evidence="1 7">Multi-pass membrane protein</topology>
    </subcellularLocation>
</comment>
<feature type="domain" description="ABC transmembrane type-1" evidence="8">
    <location>
        <begin position="94"/>
        <end position="311"/>
    </location>
</feature>
<dbReference type="InterPro" id="IPR035906">
    <property type="entry name" value="MetI-like_sf"/>
</dbReference>
<feature type="transmembrane region" description="Helical" evidence="7">
    <location>
        <begin position="135"/>
        <end position="156"/>
    </location>
</feature>
<comment type="caution">
    <text evidence="9">The sequence shown here is derived from an EMBL/GenBank/DDBJ whole genome shotgun (WGS) entry which is preliminary data.</text>
</comment>
<evidence type="ECO:0000313" key="10">
    <source>
        <dbReference type="Proteomes" id="UP000655830"/>
    </source>
</evidence>
<dbReference type="Gene3D" id="1.10.3720.10">
    <property type="entry name" value="MetI-like"/>
    <property type="match status" value="1"/>
</dbReference>
<reference evidence="9" key="1">
    <citation type="submission" date="2020-08" db="EMBL/GenBank/DDBJ databases">
        <title>Genome public.</title>
        <authorList>
            <person name="Liu C."/>
            <person name="Sun Q."/>
        </authorList>
    </citation>
    <scope>NUCLEOTIDE SEQUENCE</scope>
    <source>
        <strain evidence="9">NSJ-12</strain>
    </source>
</reference>
<feature type="transmembrane region" description="Helical" evidence="7">
    <location>
        <begin position="230"/>
        <end position="252"/>
    </location>
</feature>
<keyword evidence="2 7" id="KW-0813">Transport</keyword>
<evidence type="ECO:0000256" key="2">
    <source>
        <dbReference type="ARBA" id="ARBA00022448"/>
    </source>
</evidence>
<name>A0A926EI73_9FIRM</name>
<dbReference type="PROSITE" id="PS50928">
    <property type="entry name" value="ABC_TM1"/>
    <property type="match status" value="1"/>
</dbReference>
<dbReference type="Proteomes" id="UP000655830">
    <property type="component" value="Unassembled WGS sequence"/>
</dbReference>
<evidence type="ECO:0000256" key="6">
    <source>
        <dbReference type="ARBA" id="ARBA00023136"/>
    </source>
</evidence>
<keyword evidence="5 7" id="KW-1133">Transmembrane helix</keyword>
<dbReference type="Pfam" id="PF00528">
    <property type="entry name" value="BPD_transp_1"/>
    <property type="match status" value="1"/>
</dbReference>
<evidence type="ECO:0000256" key="1">
    <source>
        <dbReference type="ARBA" id="ARBA00004651"/>
    </source>
</evidence>
<evidence type="ECO:0000256" key="3">
    <source>
        <dbReference type="ARBA" id="ARBA00022475"/>
    </source>
</evidence>
<dbReference type="InterPro" id="IPR051393">
    <property type="entry name" value="ABC_transporter_permease"/>
</dbReference>
<keyword evidence="6 7" id="KW-0472">Membrane</keyword>
<feature type="transmembrane region" description="Helical" evidence="7">
    <location>
        <begin position="67"/>
        <end position="85"/>
    </location>
</feature>
<sequence length="325" mass="36689">MQLNKTRGDSVDKQNKVKRFKVSRDDIELTLLALPTTIWYLVFSFFPMIGILIAFKDFRMMPGKGFIASLISSEWVGLTNFEFLFKTPDALIILRNTVCYNVIFIILGTVIPVALAIAINQLYSKKLAKTCQTAMFLPHFLSWVVVSYFLFAFLSYDKGIINQLLSSMGQSSVQWYMDPKYWPYIIVFMHIWKSVGYGMVVYLAAITGIDQTYYEAAIIDGATKWQQIRYITIPLIKPIIIIMFIMAVGGIFRSDFGLFYQLPRNAGALFNATATIDTYVYRAIEGTGSMAMSSAAAFFQSVIGFITIVTANTIVKKIDGENGLF</sequence>
<dbReference type="InterPro" id="IPR000515">
    <property type="entry name" value="MetI-like"/>
</dbReference>
<dbReference type="PANTHER" id="PTHR30193:SF44">
    <property type="entry name" value="LACTOSE TRANSPORT SYSTEM PERMEASE PROTEIN LACF"/>
    <property type="match status" value="1"/>
</dbReference>
<gene>
    <name evidence="9" type="ORF">H8718_04940</name>
</gene>
<feature type="transmembrane region" description="Helical" evidence="7">
    <location>
        <begin position="181"/>
        <end position="209"/>
    </location>
</feature>
<keyword evidence="4 7" id="KW-0812">Transmembrane</keyword>
<dbReference type="AlphaFoldDB" id="A0A926EI73"/>
<dbReference type="CDD" id="cd06261">
    <property type="entry name" value="TM_PBP2"/>
    <property type="match status" value="1"/>
</dbReference>
<proteinExistence type="inferred from homology"/>
<evidence type="ECO:0000256" key="4">
    <source>
        <dbReference type="ARBA" id="ARBA00022692"/>
    </source>
</evidence>
<organism evidence="9 10">
    <name type="scientific">Zhenhengia yiwuensis</name>
    <dbReference type="NCBI Taxonomy" id="2763666"/>
    <lineage>
        <taxon>Bacteria</taxon>
        <taxon>Bacillati</taxon>
        <taxon>Bacillota</taxon>
        <taxon>Clostridia</taxon>
        <taxon>Lachnospirales</taxon>
        <taxon>Lachnospiraceae</taxon>
        <taxon>Zhenhengia</taxon>
    </lineage>
</organism>
<accession>A0A926EI73</accession>
<dbReference type="GO" id="GO:0005886">
    <property type="term" value="C:plasma membrane"/>
    <property type="evidence" value="ECO:0007669"/>
    <property type="project" value="UniProtKB-SubCell"/>
</dbReference>
<dbReference type="GO" id="GO:0055085">
    <property type="term" value="P:transmembrane transport"/>
    <property type="evidence" value="ECO:0007669"/>
    <property type="project" value="InterPro"/>
</dbReference>
<evidence type="ECO:0000313" key="9">
    <source>
        <dbReference type="EMBL" id="MBC8578877.1"/>
    </source>
</evidence>
<evidence type="ECO:0000256" key="5">
    <source>
        <dbReference type="ARBA" id="ARBA00022989"/>
    </source>
</evidence>